<dbReference type="EMBL" id="KZ084159">
    <property type="protein sequence ID" value="OSC97058.1"/>
    <property type="molecule type" value="Genomic_DNA"/>
</dbReference>
<proteinExistence type="predicted"/>
<feature type="compositionally biased region" description="Basic and acidic residues" evidence="1">
    <location>
        <begin position="81"/>
        <end position="97"/>
    </location>
</feature>
<evidence type="ECO:0000313" key="3">
    <source>
        <dbReference type="EMBL" id="OSC97058.1"/>
    </source>
</evidence>
<evidence type="ECO:0000259" key="2">
    <source>
        <dbReference type="Pfam" id="PF17921"/>
    </source>
</evidence>
<dbReference type="Pfam" id="PF17921">
    <property type="entry name" value="Integrase_H2C2"/>
    <property type="match status" value="1"/>
</dbReference>
<accession>A0A1Y2I7E2</accession>
<feature type="compositionally biased region" description="Low complexity" evidence="1">
    <location>
        <begin position="11"/>
        <end position="20"/>
    </location>
</feature>
<dbReference type="STRING" id="1353009.A0A1Y2I7E2"/>
<dbReference type="AlphaFoldDB" id="A0A1Y2I7E2"/>
<protein>
    <recommendedName>
        <fullName evidence="2">Integrase zinc-binding domain-containing protein</fullName>
    </recommendedName>
</protein>
<gene>
    <name evidence="3" type="ORF">PYCCODRAFT_1377995</name>
</gene>
<sequence length="241" mass="26828">MRPVRERKALAPRAAALSSADTEERLSVEQRGTRSKAPERPRPANGGRTHRDDVVTPPETGRPETAQEFSKRIKRLVLHGPRAEREEGDRTAPHDPHMSQSLDGEGASDVHTSSENKLARTVGEPTTTASPAVRVTEEPLLDYITSSSEGVHLQEEIRGRYGEDPFFGNILTNPKQFKNFDVEDGLILLRDRGRALLCIPNIIVNARSVREIVISHAHSLLAHLGPQKTASLLRDHVWWKT</sequence>
<feature type="domain" description="Integrase zinc-binding" evidence="2">
    <location>
        <begin position="207"/>
        <end position="240"/>
    </location>
</feature>
<keyword evidence="4" id="KW-1185">Reference proteome</keyword>
<name>A0A1Y2I7E2_TRAC3</name>
<organism evidence="3 4">
    <name type="scientific">Trametes coccinea (strain BRFM310)</name>
    <name type="common">Pycnoporus coccineus</name>
    <dbReference type="NCBI Taxonomy" id="1353009"/>
    <lineage>
        <taxon>Eukaryota</taxon>
        <taxon>Fungi</taxon>
        <taxon>Dikarya</taxon>
        <taxon>Basidiomycota</taxon>
        <taxon>Agaricomycotina</taxon>
        <taxon>Agaricomycetes</taxon>
        <taxon>Polyporales</taxon>
        <taxon>Polyporaceae</taxon>
        <taxon>Trametes</taxon>
    </lineage>
</organism>
<evidence type="ECO:0000256" key="1">
    <source>
        <dbReference type="SAM" id="MobiDB-lite"/>
    </source>
</evidence>
<reference evidence="3 4" key="1">
    <citation type="journal article" date="2015" name="Biotechnol. Biofuels">
        <title>Enhanced degradation of softwood versus hardwood by the white-rot fungus Pycnoporus coccineus.</title>
        <authorList>
            <person name="Couturier M."/>
            <person name="Navarro D."/>
            <person name="Chevret D."/>
            <person name="Henrissat B."/>
            <person name="Piumi F."/>
            <person name="Ruiz-Duenas F.J."/>
            <person name="Martinez A.T."/>
            <person name="Grigoriev I.V."/>
            <person name="Riley R."/>
            <person name="Lipzen A."/>
            <person name="Berrin J.G."/>
            <person name="Master E.R."/>
            <person name="Rosso M.N."/>
        </authorList>
    </citation>
    <scope>NUCLEOTIDE SEQUENCE [LARGE SCALE GENOMIC DNA]</scope>
    <source>
        <strain evidence="3 4">BRFM310</strain>
    </source>
</reference>
<dbReference type="InterPro" id="IPR041588">
    <property type="entry name" value="Integrase_H2C2"/>
</dbReference>
<feature type="non-terminal residue" evidence="3">
    <location>
        <position position="241"/>
    </location>
</feature>
<evidence type="ECO:0000313" key="4">
    <source>
        <dbReference type="Proteomes" id="UP000193067"/>
    </source>
</evidence>
<dbReference type="OrthoDB" id="3249394at2759"/>
<feature type="compositionally biased region" description="Basic and acidic residues" evidence="1">
    <location>
        <begin position="22"/>
        <end position="42"/>
    </location>
</feature>
<feature type="region of interest" description="Disordered" evidence="1">
    <location>
        <begin position="1"/>
        <end position="134"/>
    </location>
</feature>
<dbReference type="Proteomes" id="UP000193067">
    <property type="component" value="Unassembled WGS sequence"/>
</dbReference>
<dbReference type="Gene3D" id="1.10.340.70">
    <property type="match status" value="1"/>
</dbReference>